<evidence type="ECO:0000313" key="3">
    <source>
        <dbReference type="Proteomes" id="UP001558474"/>
    </source>
</evidence>
<dbReference type="InterPro" id="IPR007921">
    <property type="entry name" value="CHAP_dom"/>
</dbReference>
<organism evidence="2 3">
    <name type="scientific">Mycolicibacterium porcinum</name>
    <dbReference type="NCBI Taxonomy" id="39693"/>
    <lineage>
        <taxon>Bacteria</taxon>
        <taxon>Bacillati</taxon>
        <taxon>Actinomycetota</taxon>
        <taxon>Actinomycetes</taxon>
        <taxon>Mycobacteriales</taxon>
        <taxon>Mycobacteriaceae</taxon>
        <taxon>Mycolicibacterium</taxon>
    </lineage>
</organism>
<dbReference type="Pfam" id="PF05257">
    <property type="entry name" value="CHAP"/>
    <property type="match status" value="1"/>
</dbReference>
<comment type="caution">
    <text evidence="2">The sequence shown here is derived from an EMBL/GenBank/DDBJ whole genome shotgun (WGS) entry which is preliminary data.</text>
</comment>
<name>A0ABV3VCS2_9MYCO</name>
<sequence length="200" mass="21621">MTLRRPRLWLALCALGAVIVVGLATLLVRDPDSVLDVLPGKRVAFPELDRAALDPVQARIVDVLQAQYDDQPGGSRFSEGVEEPWCADFVSWVLNEAGQPLTNPNSGSWRIPGVYTLQEYYQSAGRFAEANGYRPHTGDVVMYADGSPLGLHTNFVVVADDNAITTVGGNEEGGIRVHTLDDAEIAGILGYGRLNGSRSR</sequence>
<dbReference type="RefSeq" id="WP_345974187.1">
    <property type="nucleotide sequence ID" value="NZ_JAQYXM010000001.1"/>
</dbReference>
<dbReference type="Proteomes" id="UP001558474">
    <property type="component" value="Unassembled WGS sequence"/>
</dbReference>
<gene>
    <name evidence="2" type="ORF">ABFW12_06400</name>
</gene>
<accession>A0ABV3VCS2</accession>
<keyword evidence="3" id="KW-1185">Reference proteome</keyword>
<proteinExistence type="predicted"/>
<reference evidence="2 3" key="1">
    <citation type="submission" date="2024-04" db="EMBL/GenBank/DDBJ databases">
        <title>Genomic Markers of Mycobacteria.</title>
        <authorList>
            <person name="Soliman M.S."/>
            <person name="Elkholy A."/>
            <person name="Soliman N.S."/>
            <person name="Abbas A."/>
            <person name="Khayrat S."/>
            <person name="Shawky S."/>
        </authorList>
    </citation>
    <scope>NUCLEOTIDE SEQUENCE [LARGE SCALE GENOMIC DNA]</scope>
    <source>
        <strain evidence="2 3">Egy-CU-AM5</strain>
    </source>
</reference>
<evidence type="ECO:0000313" key="2">
    <source>
        <dbReference type="EMBL" id="MEX3737862.1"/>
    </source>
</evidence>
<protein>
    <submittedName>
        <fullName evidence="2">CHAP domain-containing protein</fullName>
    </submittedName>
</protein>
<dbReference type="EMBL" id="JBDLOU010000009">
    <property type="protein sequence ID" value="MEX3737862.1"/>
    <property type="molecule type" value="Genomic_DNA"/>
</dbReference>
<evidence type="ECO:0000259" key="1">
    <source>
        <dbReference type="Pfam" id="PF05257"/>
    </source>
</evidence>
<feature type="domain" description="Peptidase C51" evidence="1">
    <location>
        <begin position="82"/>
        <end position="170"/>
    </location>
</feature>